<proteinExistence type="predicted"/>
<evidence type="ECO:0000256" key="1">
    <source>
        <dbReference type="SAM" id="SignalP"/>
    </source>
</evidence>
<dbReference type="Proteomes" id="UP000287171">
    <property type="component" value="Unassembled WGS sequence"/>
</dbReference>
<dbReference type="SUPFAM" id="SSF53649">
    <property type="entry name" value="Alkaline phosphatase-like"/>
    <property type="match status" value="1"/>
</dbReference>
<dbReference type="Gene3D" id="3.40.720.10">
    <property type="entry name" value="Alkaline Phosphatase, subunit A"/>
    <property type="match status" value="2"/>
</dbReference>
<reference evidence="3" key="1">
    <citation type="submission" date="2018-12" db="EMBL/GenBank/DDBJ databases">
        <title>Tengunoibacter tsumagoiensis gen. nov., sp. nov., Dictyobacter kobayashii sp. nov., D. alpinus sp. nov., and D. joshuensis sp. nov. and description of Dictyobacteraceae fam. nov. within the order Ktedonobacterales isolated from Tengu-no-mugimeshi.</title>
        <authorList>
            <person name="Wang C.M."/>
            <person name="Zheng Y."/>
            <person name="Sakai Y."/>
            <person name="Toyoda A."/>
            <person name="Minakuchi Y."/>
            <person name="Abe K."/>
            <person name="Yokota A."/>
            <person name="Yabe S."/>
        </authorList>
    </citation>
    <scope>NUCLEOTIDE SEQUENCE [LARGE SCALE GENOMIC DNA]</scope>
    <source>
        <strain evidence="3">Uno16</strain>
    </source>
</reference>
<accession>A0A402BK06</accession>
<keyword evidence="1" id="KW-0732">Signal</keyword>
<dbReference type="InterPro" id="IPR017850">
    <property type="entry name" value="Alkaline_phosphatase_core_sf"/>
</dbReference>
<keyword evidence="3" id="KW-1185">Reference proteome</keyword>
<sequence length="713" mass="76931">MKRSWGVLFPGVLLTALLLTLFIANGQYANAAVDKKSADNNACKLNSPTGAAKHVISIQFDNVHFTRDNPNVPSDLEQMPNLLNFIKNNGTMLSNYHTPLIAHTAGDILTSLTGLYGEHDGMPVSNSYRYFNADGTSSSTPSFTYWTAPVSTAPNAQYNMITAPNTNTPAPWVSYTRAGCNVGSVATANTVLENINTDIPTVFGANSPEAAEVKANSGQAYSDFVGIGIHCAQNDATCSSANNGKADVLPNEPGGYTGFNALFGHKNVVPQISPAGPLQDLDGQVIQDSKQHVGFPGFDGMSAAVSLSYVAAMQEHNVPVTYAYISDAHDPHGSDPHSGVAYGPGEAGYVQTLKSYDDAFGKFFARLEKDGINASNTVFSFSADENDHFAGGPPTPANCDGITVPCTYQQVGEVNGNLTGLLATQKNITTPFAVHADSAPNFYLQGNPARQDPTTRAFDRAVGSLTATNPYTGKEEQISNYLADPVEMKFLHMVTADPSRTPTLTMFAKPDYYLYAGAPNCNQPCIQIQSGFAWNHGDLSPDINNTWLGLVGPGVRHLGVDHSVWADQTDLRPTLMSLLGLKDDYTHDGRALFEVFTEKALPQQVRSNKNFYVRLGQLYKQINAPVGQLSMLTVQISTNALESDSPNDQTYTNLENELISLTTLRDTVAHQIQNTLETATFGANAHVHVGAKVQQQDPFKQSQQLFKKAQQLR</sequence>
<name>A0A402BK06_9CHLR</name>
<evidence type="ECO:0008006" key="4">
    <source>
        <dbReference type="Google" id="ProtNLM"/>
    </source>
</evidence>
<dbReference type="AlphaFoldDB" id="A0A402BK06"/>
<dbReference type="RefSeq" id="WP_126631626.1">
    <property type="nucleotide sequence ID" value="NZ_BIFT01000002.1"/>
</dbReference>
<feature type="chain" id="PRO_5019188777" description="Phosphoesterase" evidence="1">
    <location>
        <begin position="32"/>
        <end position="713"/>
    </location>
</feature>
<evidence type="ECO:0000313" key="2">
    <source>
        <dbReference type="EMBL" id="GCE31687.1"/>
    </source>
</evidence>
<feature type="signal peptide" evidence="1">
    <location>
        <begin position="1"/>
        <end position="31"/>
    </location>
</feature>
<protein>
    <recommendedName>
        <fullName evidence="4">Phosphoesterase</fullName>
    </recommendedName>
</protein>
<comment type="caution">
    <text evidence="2">The sequence shown here is derived from an EMBL/GenBank/DDBJ whole genome shotgun (WGS) entry which is preliminary data.</text>
</comment>
<gene>
    <name evidence="2" type="ORF">KDA_71710</name>
</gene>
<dbReference type="EMBL" id="BIFT01000002">
    <property type="protein sequence ID" value="GCE31687.1"/>
    <property type="molecule type" value="Genomic_DNA"/>
</dbReference>
<organism evidence="2 3">
    <name type="scientific">Dictyobacter alpinus</name>
    <dbReference type="NCBI Taxonomy" id="2014873"/>
    <lineage>
        <taxon>Bacteria</taxon>
        <taxon>Bacillati</taxon>
        <taxon>Chloroflexota</taxon>
        <taxon>Ktedonobacteria</taxon>
        <taxon>Ktedonobacterales</taxon>
        <taxon>Dictyobacteraceae</taxon>
        <taxon>Dictyobacter</taxon>
    </lineage>
</organism>
<dbReference type="OrthoDB" id="8170501at2"/>
<evidence type="ECO:0000313" key="3">
    <source>
        <dbReference type="Proteomes" id="UP000287171"/>
    </source>
</evidence>